<dbReference type="AlphaFoldDB" id="A0A8T0SLY3"/>
<gene>
    <name evidence="1" type="ORF">PVAP13_5KG529300</name>
</gene>
<dbReference type="Proteomes" id="UP000823388">
    <property type="component" value="Chromosome 5K"/>
</dbReference>
<name>A0A8T0SLY3_PANVG</name>
<sequence length="89" mass="9799">MSQGSSSWWGSSSVPVRLIGKFGKRTGYPLVICPFCGDEVIELLSGPGAKNPNKVYLKCCQNEQNVTGTCGFYLFADKYRRMLTNINIG</sequence>
<comment type="caution">
    <text evidence="1">The sequence shown here is derived from an EMBL/GenBank/DDBJ whole genome shotgun (WGS) entry which is preliminary data.</text>
</comment>
<organism evidence="1 2">
    <name type="scientific">Panicum virgatum</name>
    <name type="common">Blackwell switchgrass</name>
    <dbReference type="NCBI Taxonomy" id="38727"/>
    <lineage>
        <taxon>Eukaryota</taxon>
        <taxon>Viridiplantae</taxon>
        <taxon>Streptophyta</taxon>
        <taxon>Embryophyta</taxon>
        <taxon>Tracheophyta</taxon>
        <taxon>Spermatophyta</taxon>
        <taxon>Magnoliopsida</taxon>
        <taxon>Liliopsida</taxon>
        <taxon>Poales</taxon>
        <taxon>Poaceae</taxon>
        <taxon>PACMAD clade</taxon>
        <taxon>Panicoideae</taxon>
        <taxon>Panicodae</taxon>
        <taxon>Paniceae</taxon>
        <taxon>Panicinae</taxon>
        <taxon>Panicum</taxon>
        <taxon>Panicum sect. Hiantes</taxon>
    </lineage>
</organism>
<dbReference type="EMBL" id="CM029045">
    <property type="protein sequence ID" value="KAG2598125.1"/>
    <property type="molecule type" value="Genomic_DNA"/>
</dbReference>
<keyword evidence="2" id="KW-1185">Reference proteome</keyword>
<protein>
    <submittedName>
        <fullName evidence="1">Uncharacterized protein</fullName>
    </submittedName>
</protein>
<accession>A0A8T0SLY3</accession>
<evidence type="ECO:0000313" key="1">
    <source>
        <dbReference type="EMBL" id="KAG2598125.1"/>
    </source>
</evidence>
<evidence type="ECO:0000313" key="2">
    <source>
        <dbReference type="Proteomes" id="UP000823388"/>
    </source>
</evidence>
<proteinExistence type="predicted"/>
<reference evidence="1" key="1">
    <citation type="submission" date="2020-05" db="EMBL/GenBank/DDBJ databases">
        <title>WGS assembly of Panicum virgatum.</title>
        <authorList>
            <person name="Lovell J.T."/>
            <person name="Jenkins J."/>
            <person name="Shu S."/>
            <person name="Juenger T.E."/>
            <person name="Schmutz J."/>
        </authorList>
    </citation>
    <scope>NUCLEOTIDE SEQUENCE</scope>
    <source>
        <strain evidence="1">AP13</strain>
    </source>
</reference>